<keyword evidence="2" id="KW-0808">Transferase</keyword>
<dbReference type="EC" id="2.4.-.-" evidence="2"/>
<dbReference type="CDD" id="cd04186">
    <property type="entry name" value="GT_2_like_c"/>
    <property type="match status" value="1"/>
</dbReference>
<sequence length="739" mass="84987">MKLYMGVKRPEIAVPHLTRYDLRPLLCPLQGMTIQPGTDGCITGKSISSQSMFSIANKNFARGWYMVEVLIESDQSYLDTAFVLQHKEGRKSQRLRLPVRNGRVSKRLIWFARGGEELLFSPAQCECDFTIRQLTLVRVSLLFARNRMRSRLTSRQLRVPSRMTNRWACYDATFSPRRVRASYGDWVKTIEPTLWPDSFKTSADLCFSLLMPVSVTDTLNDIRNTIDSVLDQSYQNWKLFILPAKKISDNDLVKFREFVDSNNKIRLIDKALSGAEILKKIIDADTYRLMCPPRAVLSSKALSCLQYVVRKNSHAKIIYADEDFLNEAGRRCRPNFKPAWNPDLLFSRNYIGEFVLFAPGILDEYGPIESAGEVAWDYTLFLRVLRKLENPQREIIHIPRILFHRYKTIDGEQYIQSSRRILKKYFDEIGCSDVEVESKKNRETLHVRWPVQQEEPLVSLLIPTRDMLSMLRQCIDSILEKTTYRNYEILVLDNQSVESETLEYLAKLKTLSNVRVIKYDAPFNYSAINNFGVQHARGEIIGLVNNDTEVASPDWLMEMVGHAIRSEIGCVGAKLHYGDGRIQHAGVVIGLGGLAGHAHKFYHHHAVGYRNRLICTQNFSAVTAACLLVRKSIFEAVGGLDEKHFAVAFNDVDFCLKVKAAGYRNLWTPWAEMYHHESISRGIDNTPEKRARFDREAMCLKTRWSTCAGMDPYYSPFLTHTREDFSLGLNERTKAPLWR</sequence>
<evidence type="ECO:0000313" key="2">
    <source>
        <dbReference type="EMBL" id="MFA0788927.1"/>
    </source>
</evidence>
<name>A0ABV4NHK5_9GAMM</name>
<dbReference type="EMBL" id="JBGMEL010000001">
    <property type="protein sequence ID" value="MFA0788927.1"/>
    <property type="molecule type" value="Genomic_DNA"/>
</dbReference>
<dbReference type="Pfam" id="PF00535">
    <property type="entry name" value="Glycos_transf_2"/>
    <property type="match status" value="1"/>
</dbReference>
<dbReference type="InterPro" id="IPR001173">
    <property type="entry name" value="Glyco_trans_2-like"/>
</dbReference>
<dbReference type="SUPFAM" id="SSF53448">
    <property type="entry name" value="Nucleotide-diphospho-sugar transferases"/>
    <property type="match status" value="2"/>
</dbReference>
<dbReference type="RefSeq" id="WP_371842161.1">
    <property type="nucleotide sequence ID" value="NZ_JBGMEL010000001.1"/>
</dbReference>
<dbReference type="Gene3D" id="3.90.550.10">
    <property type="entry name" value="Spore Coat Polysaccharide Biosynthesis Protein SpsA, Chain A"/>
    <property type="match status" value="1"/>
</dbReference>
<keyword evidence="3" id="KW-1185">Reference proteome</keyword>
<protein>
    <submittedName>
        <fullName evidence="2">Glycosyltransferase</fullName>
        <ecNumber evidence="2">2.4.-.-</ecNumber>
    </submittedName>
</protein>
<evidence type="ECO:0000259" key="1">
    <source>
        <dbReference type="Pfam" id="PF00535"/>
    </source>
</evidence>
<gene>
    <name evidence="2" type="ORF">ACCI51_00100</name>
</gene>
<dbReference type="GO" id="GO:0016757">
    <property type="term" value="F:glycosyltransferase activity"/>
    <property type="evidence" value="ECO:0007669"/>
    <property type="project" value="UniProtKB-KW"/>
</dbReference>
<accession>A0ABV4NHK5</accession>
<dbReference type="Proteomes" id="UP001569414">
    <property type="component" value="Unassembled WGS sequence"/>
</dbReference>
<organism evidence="2 3">
    <name type="scientific">Microbulbifer echini</name>
    <dbReference type="NCBI Taxonomy" id="1529067"/>
    <lineage>
        <taxon>Bacteria</taxon>
        <taxon>Pseudomonadati</taxon>
        <taxon>Pseudomonadota</taxon>
        <taxon>Gammaproteobacteria</taxon>
        <taxon>Cellvibrionales</taxon>
        <taxon>Microbulbiferaceae</taxon>
        <taxon>Microbulbifer</taxon>
    </lineage>
</organism>
<comment type="caution">
    <text evidence="2">The sequence shown here is derived from an EMBL/GenBank/DDBJ whole genome shotgun (WGS) entry which is preliminary data.</text>
</comment>
<reference evidence="2 3" key="1">
    <citation type="submission" date="2024-08" db="EMBL/GenBank/DDBJ databases">
        <authorList>
            <person name="Ishaq N."/>
        </authorList>
    </citation>
    <scope>NUCLEOTIDE SEQUENCE [LARGE SCALE GENOMIC DNA]</scope>
    <source>
        <strain evidence="2 3">JCM 30400</strain>
    </source>
</reference>
<proteinExistence type="predicted"/>
<dbReference type="InterPro" id="IPR029044">
    <property type="entry name" value="Nucleotide-diphossugar_trans"/>
</dbReference>
<dbReference type="PANTHER" id="PTHR43179:SF7">
    <property type="entry name" value="RHAMNOSYLTRANSFERASE WBBL"/>
    <property type="match status" value="1"/>
</dbReference>
<keyword evidence="2" id="KW-0328">Glycosyltransferase</keyword>
<evidence type="ECO:0000313" key="3">
    <source>
        <dbReference type="Proteomes" id="UP001569414"/>
    </source>
</evidence>
<feature type="domain" description="Glycosyltransferase 2-like" evidence="1">
    <location>
        <begin position="459"/>
        <end position="635"/>
    </location>
</feature>
<dbReference type="PANTHER" id="PTHR43179">
    <property type="entry name" value="RHAMNOSYLTRANSFERASE WBBL"/>
    <property type="match status" value="1"/>
</dbReference>